<name>A0AC61RGU3_9BACT</name>
<organism evidence="1 2">
    <name type="scientific">Lepagella muris</name>
    <dbReference type="NCBI Taxonomy" id="3032870"/>
    <lineage>
        <taxon>Bacteria</taxon>
        <taxon>Pseudomonadati</taxon>
        <taxon>Bacteroidota</taxon>
        <taxon>Bacteroidia</taxon>
        <taxon>Bacteroidales</taxon>
        <taxon>Muribaculaceae</taxon>
        <taxon>Lepagella</taxon>
    </lineage>
</organism>
<keyword evidence="2" id="KW-1185">Reference proteome</keyword>
<evidence type="ECO:0000313" key="2">
    <source>
        <dbReference type="Proteomes" id="UP000306319"/>
    </source>
</evidence>
<comment type="caution">
    <text evidence="1">The sequence shown here is derived from an EMBL/GenBank/DDBJ whole genome shotgun (WGS) entry which is preliminary data.</text>
</comment>
<sequence>MNPNQKKIAVELLMEKSVRNMEQAVRNAEMDYWDLVANRLYYSIFHAVTALMLIDGIKTSTHKGVSSQFGRYYVLSGEFDREDGIFYSRLQTMREKADYQNVFVLAPEDGNILISKAQDLLSRINELTISKLNRLP</sequence>
<protein>
    <submittedName>
        <fullName evidence="1">HEPN domain-containing protein</fullName>
    </submittedName>
</protein>
<gene>
    <name evidence="1" type="ORF">E5331_20060</name>
</gene>
<evidence type="ECO:0000313" key="1">
    <source>
        <dbReference type="EMBL" id="TGY74642.1"/>
    </source>
</evidence>
<dbReference type="EMBL" id="SRYB01000076">
    <property type="protein sequence ID" value="TGY74642.1"/>
    <property type="molecule type" value="Genomic_DNA"/>
</dbReference>
<reference evidence="1" key="1">
    <citation type="submission" date="2019-04" db="EMBL/GenBank/DDBJ databases">
        <title>Microbes associate with the intestines of laboratory mice.</title>
        <authorList>
            <person name="Navarre W."/>
            <person name="Wong E."/>
            <person name="Huang K."/>
            <person name="Tropini C."/>
            <person name="Ng K."/>
            <person name="Yu B."/>
        </authorList>
    </citation>
    <scope>NUCLEOTIDE SEQUENCE</scope>
    <source>
        <strain evidence="1">NM04_E33</strain>
    </source>
</reference>
<dbReference type="Proteomes" id="UP000306319">
    <property type="component" value="Unassembled WGS sequence"/>
</dbReference>
<proteinExistence type="predicted"/>
<accession>A0AC61RGU3</accession>